<feature type="transmembrane region" description="Helical" evidence="1">
    <location>
        <begin position="332"/>
        <end position="352"/>
    </location>
</feature>
<feature type="chain" id="PRO_5045920566" evidence="2">
    <location>
        <begin position="31"/>
        <end position="359"/>
    </location>
</feature>
<evidence type="ECO:0000256" key="2">
    <source>
        <dbReference type="SAM" id="SignalP"/>
    </source>
</evidence>
<keyword evidence="2" id="KW-0732">Signal</keyword>
<proteinExistence type="predicted"/>
<protein>
    <submittedName>
        <fullName evidence="3">Uncharacterized protein</fullName>
    </submittedName>
</protein>
<organism evidence="3 4">
    <name type="scientific">Corynebacterium felinum</name>
    <dbReference type="NCBI Taxonomy" id="131318"/>
    <lineage>
        <taxon>Bacteria</taxon>
        <taxon>Bacillati</taxon>
        <taxon>Actinomycetota</taxon>
        <taxon>Actinomycetes</taxon>
        <taxon>Mycobacteriales</taxon>
        <taxon>Corynebacteriaceae</taxon>
        <taxon>Corynebacterium</taxon>
    </lineage>
</organism>
<evidence type="ECO:0000313" key="3">
    <source>
        <dbReference type="EMBL" id="MDR7353704.1"/>
    </source>
</evidence>
<dbReference type="RefSeq" id="WP_277104012.1">
    <property type="nucleotide sequence ID" value="NZ_BAAAJS010000074.1"/>
</dbReference>
<sequence length="359" mass="38183">MARNTARRMVVGAHTCALLSVCTVPVPALAYTEYDLWVGSDRVTSVNQKDVRGDGTIRFDPTTSTLHFNGVNLKDRYDRTDETLNNSFVIYSKLKDTSINVQGTNQLILEPKSSAELAAGIMHEGDGTLSFVGDGSLSISTENPELTNVGRHGISSYGKTIFTGPEVSIQPGLDQAGWGLGVNTLNGMETAQGVVNIHTTRSGFGIGASNGPVIFTGGVVNIKAEFNESDLFATAVGVNAAEITLGRAVVTVEADAKAFSNDVKNEGTGTLLVNTEPSEDGAMPWDQLVPLGGGNAEWKFVKFTPHQPLTTVPHETKNPPSPAEERRENSGILVFMLLGGIACVLAIFALLLRGGRRTH</sequence>
<keyword evidence="1" id="KW-0812">Transmembrane</keyword>
<gene>
    <name evidence="3" type="ORF">J2S37_000242</name>
</gene>
<dbReference type="EMBL" id="JAVDYF010000001">
    <property type="protein sequence ID" value="MDR7353704.1"/>
    <property type="molecule type" value="Genomic_DNA"/>
</dbReference>
<feature type="signal peptide" evidence="2">
    <location>
        <begin position="1"/>
        <end position="30"/>
    </location>
</feature>
<keyword evidence="4" id="KW-1185">Reference proteome</keyword>
<evidence type="ECO:0000256" key="1">
    <source>
        <dbReference type="SAM" id="Phobius"/>
    </source>
</evidence>
<keyword evidence="1" id="KW-1133">Transmembrane helix</keyword>
<comment type="caution">
    <text evidence="3">The sequence shown here is derived from an EMBL/GenBank/DDBJ whole genome shotgun (WGS) entry which is preliminary data.</text>
</comment>
<evidence type="ECO:0000313" key="4">
    <source>
        <dbReference type="Proteomes" id="UP001183619"/>
    </source>
</evidence>
<dbReference type="Proteomes" id="UP001183619">
    <property type="component" value="Unassembled WGS sequence"/>
</dbReference>
<accession>A0ABU2B8I9</accession>
<name>A0ABU2B8I9_9CORY</name>
<keyword evidence="1" id="KW-0472">Membrane</keyword>
<reference evidence="3 4" key="1">
    <citation type="submission" date="2023-07" db="EMBL/GenBank/DDBJ databases">
        <title>Sequencing the genomes of 1000 actinobacteria strains.</title>
        <authorList>
            <person name="Klenk H.-P."/>
        </authorList>
    </citation>
    <scope>NUCLEOTIDE SEQUENCE [LARGE SCALE GENOMIC DNA]</scope>
    <source>
        <strain evidence="3 4">DSM 44508</strain>
    </source>
</reference>